<organism evidence="2 3">
    <name type="scientific">Corynebacterium aquilae DSM 44791</name>
    <dbReference type="NCBI Taxonomy" id="1431546"/>
    <lineage>
        <taxon>Bacteria</taxon>
        <taxon>Bacillati</taxon>
        <taxon>Actinomycetota</taxon>
        <taxon>Actinomycetes</taxon>
        <taxon>Mycobacteriales</taxon>
        <taxon>Corynebacteriaceae</taxon>
        <taxon>Corynebacterium</taxon>
    </lineage>
</organism>
<protein>
    <recommendedName>
        <fullName evidence="4">Glycosyltransferase</fullName>
    </recommendedName>
</protein>
<feature type="transmembrane region" description="Helical" evidence="1">
    <location>
        <begin position="39"/>
        <end position="62"/>
    </location>
</feature>
<evidence type="ECO:0000313" key="3">
    <source>
        <dbReference type="Proteomes" id="UP000185478"/>
    </source>
</evidence>
<keyword evidence="1" id="KW-0472">Membrane</keyword>
<dbReference type="KEGG" id="caqu:CAQU_12485"/>
<keyword evidence="1" id="KW-1133">Transmembrane helix</keyword>
<name>A0A1L7CIN4_9CORY</name>
<proteinExistence type="predicted"/>
<evidence type="ECO:0000313" key="2">
    <source>
        <dbReference type="EMBL" id="APT85714.1"/>
    </source>
</evidence>
<evidence type="ECO:0008006" key="4">
    <source>
        <dbReference type="Google" id="ProtNLM"/>
    </source>
</evidence>
<dbReference type="STRING" id="1431546.CAQU_12485"/>
<evidence type="ECO:0000256" key="1">
    <source>
        <dbReference type="SAM" id="Phobius"/>
    </source>
</evidence>
<feature type="transmembrane region" description="Helical" evidence="1">
    <location>
        <begin position="6"/>
        <end position="27"/>
    </location>
</feature>
<dbReference type="RefSeq" id="WP_075728095.1">
    <property type="nucleotide sequence ID" value="NZ_CP009245.1"/>
</dbReference>
<keyword evidence="3" id="KW-1185">Reference proteome</keyword>
<reference evidence="2 3" key="1">
    <citation type="submission" date="2014-08" db="EMBL/GenBank/DDBJ databases">
        <title>Complete genome sequence of Corynebacterium aquilae S-613T(T) (=DSM 44791(T)), isolated from the choana of a healthy golden eagle.</title>
        <authorList>
            <person name="Ruckert C."/>
            <person name="Albersmeier A."/>
            <person name="Winkler A."/>
            <person name="Kalinowski J."/>
        </authorList>
    </citation>
    <scope>NUCLEOTIDE SEQUENCE [LARGE SCALE GENOMIC DNA]</scope>
    <source>
        <strain evidence="2 3">S-613</strain>
    </source>
</reference>
<accession>A0A1L7CIN4</accession>
<dbReference type="Proteomes" id="UP000185478">
    <property type="component" value="Chromosome"/>
</dbReference>
<dbReference type="OrthoDB" id="4423992at2"/>
<dbReference type="EMBL" id="CP009245">
    <property type="protein sequence ID" value="APT85714.1"/>
    <property type="molecule type" value="Genomic_DNA"/>
</dbReference>
<keyword evidence="1" id="KW-0812">Transmembrane</keyword>
<sequence length="63" mass="6826">MSNTALIVTIVSVFLGFACFTGSFASFMYKKPKTLTWGLMVAAIILITLIPTTIAIFFATLAF</sequence>
<gene>
    <name evidence="2" type="ORF">CAQU_12485</name>
</gene>
<dbReference type="AlphaFoldDB" id="A0A1L7CIN4"/>